<keyword evidence="2" id="KW-1185">Reference proteome</keyword>
<accession>A0ABV3EUN9</accession>
<organism evidence="1 2">
    <name type="scientific">Streptomyces chilikensis</name>
    <dbReference type="NCBI Taxonomy" id="1194079"/>
    <lineage>
        <taxon>Bacteria</taxon>
        <taxon>Bacillati</taxon>
        <taxon>Actinomycetota</taxon>
        <taxon>Actinomycetes</taxon>
        <taxon>Kitasatosporales</taxon>
        <taxon>Streptomycetaceae</taxon>
        <taxon>Streptomyces</taxon>
    </lineage>
</organism>
<protein>
    <submittedName>
        <fullName evidence="1">Uncharacterized protein</fullName>
    </submittedName>
</protein>
<comment type="caution">
    <text evidence="1">The sequence shown here is derived from an EMBL/GenBank/DDBJ whole genome shotgun (WGS) entry which is preliminary data.</text>
</comment>
<proteinExistence type="predicted"/>
<gene>
    <name evidence="1" type="ORF">AB0D95_21825</name>
</gene>
<dbReference type="EMBL" id="JBEZNA010000058">
    <property type="protein sequence ID" value="MEU9579875.1"/>
    <property type="molecule type" value="Genomic_DNA"/>
</dbReference>
<evidence type="ECO:0000313" key="2">
    <source>
        <dbReference type="Proteomes" id="UP001551584"/>
    </source>
</evidence>
<name>A0ABV3EUN9_9ACTN</name>
<reference evidence="1 2" key="1">
    <citation type="submission" date="2024-06" db="EMBL/GenBank/DDBJ databases">
        <title>The Natural Products Discovery Center: Release of the First 8490 Sequenced Strains for Exploring Actinobacteria Biosynthetic Diversity.</title>
        <authorList>
            <person name="Kalkreuter E."/>
            <person name="Kautsar S.A."/>
            <person name="Yang D."/>
            <person name="Bader C.D."/>
            <person name="Teijaro C.N."/>
            <person name="Fluegel L."/>
            <person name="Davis C.M."/>
            <person name="Simpson J.R."/>
            <person name="Lauterbach L."/>
            <person name="Steele A.D."/>
            <person name="Gui C."/>
            <person name="Meng S."/>
            <person name="Li G."/>
            <person name="Viehrig K."/>
            <person name="Ye F."/>
            <person name="Su P."/>
            <person name="Kiefer A.F."/>
            <person name="Nichols A."/>
            <person name="Cepeda A.J."/>
            <person name="Yan W."/>
            <person name="Fan B."/>
            <person name="Jiang Y."/>
            <person name="Adhikari A."/>
            <person name="Zheng C.-J."/>
            <person name="Schuster L."/>
            <person name="Cowan T.M."/>
            <person name="Smanski M.J."/>
            <person name="Chevrette M.G."/>
            <person name="De Carvalho L.P.S."/>
            <person name="Shen B."/>
        </authorList>
    </citation>
    <scope>NUCLEOTIDE SEQUENCE [LARGE SCALE GENOMIC DNA]</scope>
    <source>
        <strain evidence="1 2">NPDC048117</strain>
    </source>
</reference>
<sequence length="59" mass="6435">MTEGIRTVRVGRIRGSPGEEVGETRADVRILRWRAASPPGVSIMFKSGVGFFALFGLGW</sequence>
<dbReference type="Proteomes" id="UP001551584">
    <property type="component" value="Unassembled WGS sequence"/>
</dbReference>
<dbReference type="RefSeq" id="WP_359275144.1">
    <property type="nucleotide sequence ID" value="NZ_JBEZNA010000058.1"/>
</dbReference>
<evidence type="ECO:0000313" key="1">
    <source>
        <dbReference type="EMBL" id="MEU9579875.1"/>
    </source>
</evidence>